<evidence type="ECO:0000256" key="1">
    <source>
        <dbReference type="ARBA" id="ARBA00004123"/>
    </source>
</evidence>
<sequence>MDSSSHQNWLGFSLSNHHHMNNTINIPTSSDSSHLCLFEAFNTTTTSAQEVNAVVAAGRATDISLFTASGPKLEDFLGGCTSTSPSQTPQQQPLCGQFSTETPVTTTATTLSDSTSSEIYDSELKTIAASFLRGFASTDHQKIDSTQKHQQLLVQAEHAPKKTVETFGQRTSIYRGVTRHRWTGRYEAHLWDNSCRREGQSRKGRQVYLGGYDKEEKAARAYDLAALKYWGPTTTTNFPVSNYEKEIEGMKHMTRQEFVASLRRKSSGFSRGASIYRGVTRHHQHGRWQARIGRVAGNKDLYLGTFSTQEEAAEAYDIAAIKFRGLNAVTNFDMSRYDVKNIANSNLPIGGISGKSKNSSESASDSKSIDGSRSDDRDLSSASSVTFASQPATSTLSFAIPIKQDPSDYWTNILGYQNTTTMNNAKNSSSSIVDPSTLLQSSTSGPAFQSPTVFKMDFNANSSVNESNNNGLLFNGGYTQQQISGIGTSSPSSNIPFATPIAFHSNGNSYEGNPSYSSWIAQPLHSFQSAKPKLSVYQTPIFGIE</sequence>
<keyword evidence="5" id="KW-0804">Transcription</keyword>
<dbReference type="ExpressionAtlas" id="A9PAS9">
    <property type="expression patterns" value="baseline and differential"/>
</dbReference>
<name>A9PAS9_POPTR</name>
<evidence type="ECO:0000256" key="7">
    <source>
        <dbReference type="SAM" id="MobiDB-lite"/>
    </source>
</evidence>
<accession>A9PAS9</accession>
<dbReference type="EMBL" id="EF145313">
    <property type="protein sequence ID" value="ABK93482.1"/>
    <property type="molecule type" value="mRNA"/>
</dbReference>
<evidence type="ECO:0000256" key="5">
    <source>
        <dbReference type="ARBA" id="ARBA00023163"/>
    </source>
</evidence>
<feature type="domain" description="AP2/ERF" evidence="8">
    <location>
        <begin position="275"/>
        <end position="333"/>
    </location>
</feature>
<dbReference type="PANTHER" id="PTHR32467:SF99">
    <property type="entry name" value="AP2-LIKE ETHYLENE-RESPONSIVE TRANSCRIPTION FACTOR AIL5"/>
    <property type="match status" value="1"/>
</dbReference>
<dbReference type="Gene3D" id="3.30.730.10">
    <property type="entry name" value="AP2/ERF domain"/>
    <property type="match status" value="2"/>
</dbReference>
<dbReference type="InterPro" id="IPR036955">
    <property type="entry name" value="AP2/ERF_dom_sf"/>
</dbReference>
<evidence type="ECO:0000313" key="9">
    <source>
        <dbReference type="EMBL" id="ABK93482.1"/>
    </source>
</evidence>
<dbReference type="GO" id="GO:0003677">
    <property type="term" value="F:DNA binding"/>
    <property type="evidence" value="ECO:0007669"/>
    <property type="project" value="UniProtKB-KW"/>
</dbReference>
<dbReference type="GO" id="GO:0005634">
    <property type="term" value="C:nucleus"/>
    <property type="evidence" value="ECO:0007669"/>
    <property type="project" value="UniProtKB-SubCell"/>
</dbReference>
<dbReference type="InterPro" id="IPR001471">
    <property type="entry name" value="AP2/ERF_dom"/>
</dbReference>
<dbReference type="InterPro" id="IPR016177">
    <property type="entry name" value="DNA-bd_dom_sf"/>
</dbReference>
<dbReference type="FunFam" id="3.30.730.10:FF:000002">
    <property type="entry name" value="AP2-like ethylene-responsive transcription factor"/>
    <property type="match status" value="1"/>
</dbReference>
<evidence type="ECO:0000256" key="2">
    <source>
        <dbReference type="ARBA" id="ARBA00022737"/>
    </source>
</evidence>
<feature type="domain" description="AP2/ERF" evidence="8">
    <location>
        <begin position="173"/>
        <end position="239"/>
    </location>
</feature>
<organism evidence="9">
    <name type="scientific">Populus trichocarpa</name>
    <name type="common">Western balsam poplar</name>
    <name type="synonym">Populus balsamifera subsp. trichocarpa</name>
    <dbReference type="NCBI Taxonomy" id="3694"/>
    <lineage>
        <taxon>Eukaryota</taxon>
        <taxon>Viridiplantae</taxon>
        <taxon>Streptophyta</taxon>
        <taxon>Embryophyta</taxon>
        <taxon>Tracheophyta</taxon>
        <taxon>Spermatophyta</taxon>
        <taxon>Magnoliopsida</taxon>
        <taxon>eudicotyledons</taxon>
        <taxon>Gunneridae</taxon>
        <taxon>Pentapetalae</taxon>
        <taxon>rosids</taxon>
        <taxon>fabids</taxon>
        <taxon>Malpighiales</taxon>
        <taxon>Salicaceae</taxon>
        <taxon>Saliceae</taxon>
        <taxon>Populus</taxon>
    </lineage>
</organism>
<reference evidence="10" key="2">
    <citation type="submission" date="2016-05" db="EMBL/GenBank/DDBJ databases">
        <title>Populus trichocarpa xylem specific or highly expressed transcription factors.</title>
        <authorList>
            <person name="Chiang V.L."/>
        </authorList>
    </citation>
    <scope>NUCLEOTIDE SEQUENCE</scope>
</reference>
<dbReference type="PRINTS" id="PR00367">
    <property type="entry name" value="ETHRSPELEMNT"/>
</dbReference>
<feature type="compositionally biased region" description="Basic and acidic residues" evidence="7">
    <location>
        <begin position="367"/>
        <end position="379"/>
    </location>
</feature>
<feature type="region of interest" description="Disordered" evidence="7">
    <location>
        <begin position="348"/>
        <end position="385"/>
    </location>
</feature>
<keyword evidence="3" id="KW-0805">Transcription regulation</keyword>
<keyword evidence="4" id="KW-0238">DNA-binding</keyword>
<evidence type="ECO:0000256" key="3">
    <source>
        <dbReference type="ARBA" id="ARBA00023015"/>
    </source>
</evidence>
<dbReference type="PANTHER" id="PTHR32467">
    <property type="entry name" value="AP2-LIKE ETHYLENE-RESPONSIVE TRANSCRIPTION FACTOR"/>
    <property type="match status" value="1"/>
</dbReference>
<dbReference type="CDD" id="cd00018">
    <property type="entry name" value="AP2"/>
    <property type="match status" value="2"/>
</dbReference>
<protein>
    <submittedName>
        <fullName evidence="10">AP2 family protein</fullName>
    </submittedName>
</protein>
<dbReference type="SUPFAM" id="SSF54171">
    <property type="entry name" value="DNA-binding domain"/>
    <property type="match status" value="2"/>
</dbReference>
<dbReference type="SMART" id="SM00380">
    <property type="entry name" value="AP2"/>
    <property type="match status" value="2"/>
</dbReference>
<evidence type="ECO:0000313" key="10">
    <source>
        <dbReference type="EMBL" id="AOF43267.1"/>
    </source>
</evidence>
<comment type="subcellular location">
    <subcellularLocation>
        <location evidence="1">Nucleus</location>
    </subcellularLocation>
</comment>
<evidence type="ECO:0000256" key="4">
    <source>
        <dbReference type="ARBA" id="ARBA00023125"/>
    </source>
</evidence>
<evidence type="ECO:0000259" key="8">
    <source>
        <dbReference type="PROSITE" id="PS51032"/>
    </source>
</evidence>
<dbReference type="EMBL" id="KX273512">
    <property type="protein sequence ID" value="AOF43267.1"/>
    <property type="molecule type" value="mRNA"/>
</dbReference>
<dbReference type="GO" id="GO:0003700">
    <property type="term" value="F:DNA-binding transcription factor activity"/>
    <property type="evidence" value="ECO:0007669"/>
    <property type="project" value="InterPro"/>
</dbReference>
<dbReference type="Pfam" id="PF00847">
    <property type="entry name" value="AP2"/>
    <property type="match status" value="2"/>
</dbReference>
<reference evidence="9" key="1">
    <citation type="journal article" date="2008" name="BMC Genomics">
        <title>Analysis of 4,664 high-quality sequence-finished poplar full-length cDNA clones and their utility for the discovery of genes responding to insect feeding.</title>
        <authorList>
            <person name="Ralph S.G."/>
            <person name="Chun H.J."/>
            <person name="Cooper D."/>
            <person name="Kirkpatrick R."/>
            <person name="Kolosova N."/>
            <person name="Gunter L."/>
            <person name="Tuskan G.A."/>
            <person name="Douglas C.J."/>
            <person name="Holt R.A."/>
            <person name="Jones S.J."/>
            <person name="Marra M.A."/>
            <person name="Bohlmann J."/>
        </authorList>
    </citation>
    <scope>NUCLEOTIDE SEQUENCE</scope>
    <source>
        <tissue evidence="9">Phloem and cambium</tissue>
    </source>
</reference>
<feature type="compositionally biased region" description="Low complexity" evidence="7">
    <location>
        <begin position="354"/>
        <end position="366"/>
    </location>
</feature>
<dbReference type="AlphaFoldDB" id="A9PAS9"/>
<proteinExistence type="evidence at transcript level"/>
<keyword evidence="2" id="KW-0677">Repeat</keyword>
<evidence type="ECO:0000256" key="6">
    <source>
        <dbReference type="ARBA" id="ARBA00023242"/>
    </source>
</evidence>
<keyword evidence="6" id="KW-0539">Nucleus</keyword>
<dbReference type="FunFam" id="3.30.730.10:FF:000003">
    <property type="entry name" value="AP2-like ethylene-responsive transcription factor ANT"/>
    <property type="match status" value="1"/>
</dbReference>
<dbReference type="PROSITE" id="PS51032">
    <property type="entry name" value="AP2_ERF"/>
    <property type="match status" value="2"/>
</dbReference>